<reference evidence="3" key="1">
    <citation type="submission" date="2025-08" db="UniProtKB">
        <authorList>
            <consortium name="RefSeq"/>
        </authorList>
    </citation>
    <scope>IDENTIFICATION</scope>
    <source>
        <strain evidence="3">Tuebingen</strain>
        <tissue evidence="3">Fibroblasts and whole tissue</tissue>
    </source>
</reference>
<gene>
    <name evidence="3 4" type="primary">znf518a</name>
</gene>
<evidence type="ECO:0000256" key="1">
    <source>
        <dbReference type="PROSITE-ProRule" id="PRU00042"/>
    </source>
</evidence>
<accession>A0A8M6Z990</accession>
<dbReference type="GO" id="GO:0008270">
    <property type="term" value="F:zinc ion binding"/>
    <property type="evidence" value="ECO:0007669"/>
    <property type="project" value="UniProtKB-KW"/>
</dbReference>
<dbReference type="AlphaFoldDB" id="A0A8M6Z990"/>
<evidence type="ECO:0000313" key="4">
    <source>
        <dbReference type="ZFIN" id="ZDB-GENE-130530-991"/>
    </source>
</evidence>
<dbReference type="InterPro" id="IPR013087">
    <property type="entry name" value="Znf_C2H2_type"/>
</dbReference>
<evidence type="ECO:0000313" key="3">
    <source>
        <dbReference type="RefSeq" id="XP_017214356.2"/>
    </source>
</evidence>
<dbReference type="GeneID" id="101883869"/>
<dbReference type="Proteomes" id="UP000000437">
    <property type="component" value="Chromosome 13"/>
</dbReference>
<dbReference type="CTD" id="9849"/>
<evidence type="ECO:0000313" key="2">
    <source>
        <dbReference type="Proteomes" id="UP000000437"/>
    </source>
</evidence>
<organism evidence="2 3">
    <name type="scientific">Danio rerio</name>
    <name type="common">Zebrafish</name>
    <name type="synonym">Brachydanio rerio</name>
    <dbReference type="NCBI Taxonomy" id="7955"/>
    <lineage>
        <taxon>Eukaryota</taxon>
        <taxon>Metazoa</taxon>
        <taxon>Chordata</taxon>
        <taxon>Craniata</taxon>
        <taxon>Vertebrata</taxon>
        <taxon>Euteleostomi</taxon>
        <taxon>Actinopterygii</taxon>
        <taxon>Neopterygii</taxon>
        <taxon>Teleostei</taxon>
        <taxon>Ostariophysi</taxon>
        <taxon>Cypriniformes</taxon>
        <taxon>Danionidae</taxon>
        <taxon>Danioninae</taxon>
        <taxon>Danio</taxon>
    </lineage>
</organism>
<keyword evidence="1" id="KW-0479">Metal-binding</keyword>
<keyword evidence="1" id="KW-0863">Zinc-finger</keyword>
<dbReference type="Gene3D" id="3.30.160.60">
    <property type="entry name" value="Classic Zinc Finger"/>
    <property type="match status" value="1"/>
</dbReference>
<dbReference type="OrthoDB" id="6778897at2759"/>
<dbReference type="KEGG" id="dre:101883869"/>
<keyword evidence="2" id="KW-1185">Reference proteome</keyword>
<dbReference type="AGR" id="ZFIN:ZDB-GENE-130530-991"/>
<protein>
    <submittedName>
        <fullName evidence="3">Uncharacterized protein znf518a</fullName>
    </submittedName>
</protein>
<dbReference type="SMART" id="SM00355">
    <property type="entry name" value="ZnF_C2H2"/>
    <property type="match status" value="4"/>
</dbReference>
<sequence length="819" mass="92382">MNGVNANPHTQVEKEETGIWHKRLRLRKTSFSDQNTVKEENNVTTCEEKATGESKKRALNTFTCSTCNDGISFKPGELITHFKVIHGGEGNPPMFPCSMCDFSTSVFITLQKHRMKHKDCLFTCDSCEDDVQQTLPQLIKHIQTHHSLDGQFYCTKCKLSMQEIEQFVCHSCPQPVKSKHEESITNGVKLDTPQKNDLLQHMAAACRRKWSRRNWWKKRESSSKEENNNLSQELKLLHPKPEPKWPSTLLDTNGILVDPEKTLEETKQFLERTVVSGKKWSMSLKDEQDFAPPHLNGINHWRVGKDKISGLMEKNNITVPPDCTTKVVGFKMVDGKKHLVLRVIPSDKQDEAFRSNTVKPTNQSSVEPNDTVKASGNCSQGTPERILSPGRCATQHSISSSVIERCNSQQQDVYDNQDFNNLQHNPVRKTKTTNLRSCDEINTHAEHPKEQEKPLSGSEQNSNEDLSSNVGSAQEKRDLALDPNADLCSTFGFDCISPSLNNLSESLCGFQSADGGLLFHSESTNNCDPREAAVFPVGQYDCERENLCVSELIQTVEELPLTTVRHLLDESSSSDEPQRDSACTGGTIERREPENTSIIFSEDSDSSTTVPESAAGSISSLNRKRMGEESSTDSQQQPVSKSPKPSILHWEPASRDTPTTLRLIPFNSTQSLKIPAENQPVIVLNHPDSDIPEVTNIMKVVHKHKAAIQRVVLSRKTLRALSEFNCNAFISTNLLTSYHYRREWPNSSVKERFSLKLRLKRVRGRKYTVVPTLSESAVLQPTFTCWFCGRVFRNQEAWVGHGQRHLTEATRGWKQIFNT</sequence>
<dbReference type="ZFIN" id="ZDB-GENE-130530-991">
    <property type="gene designation" value="znf518a"/>
</dbReference>
<dbReference type="RefSeq" id="XP_017214356.2">
    <property type="nucleotide sequence ID" value="XM_017358867.4"/>
</dbReference>
<keyword evidence="1" id="KW-0862">Zinc</keyword>
<name>A0A8M6Z990_DANRE</name>
<dbReference type="PROSITE" id="PS50157">
    <property type="entry name" value="ZINC_FINGER_C2H2_2"/>
    <property type="match status" value="1"/>
</dbReference>
<proteinExistence type="predicted"/>
<dbReference type="PROSITE" id="PS00028">
    <property type="entry name" value="ZINC_FINGER_C2H2_1"/>
    <property type="match status" value="1"/>
</dbReference>